<dbReference type="Proteomes" id="UP001193081">
    <property type="component" value="Unassembled WGS sequence"/>
</dbReference>
<dbReference type="InterPro" id="IPR029058">
    <property type="entry name" value="AB_hydrolase_fold"/>
</dbReference>
<dbReference type="PANTHER" id="PTHR10655:SF17">
    <property type="entry name" value="LYSOPHOSPHOLIPASE-LIKE PROTEIN 1"/>
    <property type="match status" value="1"/>
</dbReference>
<accession>A0ABS4DG34</accession>
<feature type="domain" description="Phospholipase/carboxylesterase/thioesterase" evidence="3">
    <location>
        <begin position="16"/>
        <end position="211"/>
    </location>
</feature>
<comment type="caution">
    <text evidence="4">The sequence shown here is derived from an EMBL/GenBank/DDBJ whole genome shotgun (WGS) entry which is preliminary data.</text>
</comment>
<evidence type="ECO:0000256" key="2">
    <source>
        <dbReference type="ARBA" id="ARBA00022801"/>
    </source>
</evidence>
<protein>
    <submittedName>
        <fullName evidence="4">Phospholipase</fullName>
    </submittedName>
</protein>
<dbReference type="Gene3D" id="3.40.50.1820">
    <property type="entry name" value="alpha/beta hydrolase"/>
    <property type="match status" value="1"/>
</dbReference>
<comment type="similarity">
    <text evidence="1">Belongs to the AB hydrolase superfamily. AB hydrolase 2 family.</text>
</comment>
<name>A0ABS4DG34_9CHLR</name>
<dbReference type="InterPro" id="IPR050565">
    <property type="entry name" value="LYPA1-2/EST-like"/>
</dbReference>
<evidence type="ECO:0000259" key="3">
    <source>
        <dbReference type="Pfam" id="PF02230"/>
    </source>
</evidence>
<evidence type="ECO:0000256" key="1">
    <source>
        <dbReference type="ARBA" id="ARBA00006499"/>
    </source>
</evidence>
<proteinExistence type="inferred from homology"/>
<dbReference type="RefSeq" id="WP_135481116.1">
    <property type="nucleotide sequence ID" value="NZ_SIJK02000067.1"/>
</dbReference>
<keyword evidence="2" id="KW-0378">Hydrolase</keyword>
<dbReference type="SUPFAM" id="SSF53474">
    <property type="entry name" value="alpha/beta-Hydrolases"/>
    <property type="match status" value="1"/>
</dbReference>
<dbReference type="PANTHER" id="PTHR10655">
    <property type="entry name" value="LYSOPHOSPHOLIPASE-RELATED"/>
    <property type="match status" value="1"/>
</dbReference>
<reference evidence="4 5" key="1">
    <citation type="submission" date="2021-03" db="EMBL/GenBank/DDBJ databases">
        <authorList>
            <person name="Grouzdev D.S."/>
        </authorList>
    </citation>
    <scope>NUCLEOTIDE SEQUENCE [LARGE SCALE GENOMIC DNA]</scope>
    <source>
        <strain evidence="4 5">M50-1</strain>
    </source>
</reference>
<sequence length="218" mass="24220">MTTIHTMERKPRQTTNEAPPLLLLLHGYGANEHDLFDLANYVDPHFYVVSARAPLTLPWGGYAWYHLGGTPGRLIPDPTTRAHAVELAQRFVVDLPARIGTNPRRTYLFGFSQGAIISLALSVRIPEAIAGIVASSGYLDPELLPTDLPEALTNMPILQMHGTYDDVIPVTAAHHTRALLEPLPVRHTYQEYPIGHGIHPDGVRLMQQWLGECLAEER</sequence>
<dbReference type="InterPro" id="IPR003140">
    <property type="entry name" value="PLipase/COase/thioEstase"/>
</dbReference>
<organism evidence="4 5">
    <name type="scientific">Candidatus Chloroploca mongolica</name>
    <dbReference type="NCBI Taxonomy" id="2528176"/>
    <lineage>
        <taxon>Bacteria</taxon>
        <taxon>Bacillati</taxon>
        <taxon>Chloroflexota</taxon>
        <taxon>Chloroflexia</taxon>
        <taxon>Chloroflexales</taxon>
        <taxon>Chloroflexineae</taxon>
        <taxon>Oscillochloridaceae</taxon>
        <taxon>Candidatus Chloroploca</taxon>
    </lineage>
</organism>
<dbReference type="EMBL" id="SIJK02000067">
    <property type="protein sequence ID" value="MBP1468398.1"/>
    <property type="molecule type" value="Genomic_DNA"/>
</dbReference>
<gene>
    <name evidence="4" type="ORF">EYB53_021985</name>
</gene>
<evidence type="ECO:0000313" key="5">
    <source>
        <dbReference type="Proteomes" id="UP001193081"/>
    </source>
</evidence>
<keyword evidence="5" id="KW-1185">Reference proteome</keyword>
<evidence type="ECO:0000313" key="4">
    <source>
        <dbReference type="EMBL" id="MBP1468398.1"/>
    </source>
</evidence>
<dbReference type="Pfam" id="PF02230">
    <property type="entry name" value="Abhydrolase_2"/>
    <property type="match status" value="1"/>
</dbReference>